<organism evidence="2 3">
    <name type="scientific">Dipteronia sinensis</name>
    <dbReference type="NCBI Taxonomy" id="43782"/>
    <lineage>
        <taxon>Eukaryota</taxon>
        <taxon>Viridiplantae</taxon>
        <taxon>Streptophyta</taxon>
        <taxon>Embryophyta</taxon>
        <taxon>Tracheophyta</taxon>
        <taxon>Spermatophyta</taxon>
        <taxon>Magnoliopsida</taxon>
        <taxon>eudicotyledons</taxon>
        <taxon>Gunneridae</taxon>
        <taxon>Pentapetalae</taxon>
        <taxon>rosids</taxon>
        <taxon>malvids</taxon>
        <taxon>Sapindales</taxon>
        <taxon>Sapindaceae</taxon>
        <taxon>Hippocastanoideae</taxon>
        <taxon>Acereae</taxon>
        <taxon>Dipteronia</taxon>
    </lineage>
</organism>
<protein>
    <recommendedName>
        <fullName evidence="1">DUF4371 domain-containing protein</fullName>
    </recommendedName>
</protein>
<dbReference type="PANTHER" id="PTHR45749">
    <property type="match status" value="1"/>
</dbReference>
<evidence type="ECO:0000313" key="3">
    <source>
        <dbReference type="Proteomes" id="UP001281410"/>
    </source>
</evidence>
<evidence type="ECO:0000313" key="2">
    <source>
        <dbReference type="EMBL" id="KAK3211959.1"/>
    </source>
</evidence>
<dbReference type="PANTHER" id="PTHR45749:SF26">
    <property type="entry name" value="ZINC FINGER MYM-TYPE PROTEIN 1-LIKE"/>
    <property type="match status" value="1"/>
</dbReference>
<feature type="domain" description="DUF4371" evidence="1">
    <location>
        <begin position="9"/>
        <end position="137"/>
    </location>
</feature>
<accession>A0AAE0ADM9</accession>
<comment type="caution">
    <text evidence="2">The sequence shown here is derived from an EMBL/GenBank/DDBJ whole genome shotgun (WGS) entry which is preliminary data.</text>
</comment>
<name>A0AAE0ADM9_9ROSI</name>
<dbReference type="AlphaFoldDB" id="A0AAE0ADM9"/>
<dbReference type="EMBL" id="JANJYJ010000005">
    <property type="protein sequence ID" value="KAK3211959.1"/>
    <property type="molecule type" value="Genomic_DNA"/>
</dbReference>
<dbReference type="Pfam" id="PF14291">
    <property type="entry name" value="DUF4371"/>
    <property type="match status" value="1"/>
</dbReference>
<gene>
    <name evidence="2" type="ORF">Dsin_016665</name>
</gene>
<keyword evidence="3" id="KW-1185">Reference proteome</keyword>
<dbReference type="Proteomes" id="UP001281410">
    <property type="component" value="Unassembled WGS sequence"/>
</dbReference>
<sequence length="146" mass="16416">MACKESMFNEDINKVVLTNALGNSKFTSPAIQKEILKILANKIKKKIQEEVGDAKYCILVDEALDESNTKQMAIILRFVDYNGFIREPFFGVVGVEDTTSLTLKTHITEVLTKYNLQIVDMRGQGYDGASNMRGAWNSLQSLFLND</sequence>
<dbReference type="InterPro" id="IPR025398">
    <property type="entry name" value="DUF4371"/>
</dbReference>
<reference evidence="2" key="1">
    <citation type="journal article" date="2023" name="Plant J.">
        <title>Genome sequences and population genomics provide insights into the demographic history, inbreeding, and mutation load of two 'living fossil' tree species of Dipteronia.</title>
        <authorList>
            <person name="Feng Y."/>
            <person name="Comes H.P."/>
            <person name="Chen J."/>
            <person name="Zhu S."/>
            <person name="Lu R."/>
            <person name="Zhang X."/>
            <person name="Li P."/>
            <person name="Qiu J."/>
            <person name="Olsen K.M."/>
            <person name="Qiu Y."/>
        </authorList>
    </citation>
    <scope>NUCLEOTIDE SEQUENCE</scope>
    <source>
        <strain evidence="2">NBL</strain>
    </source>
</reference>
<proteinExistence type="predicted"/>
<evidence type="ECO:0000259" key="1">
    <source>
        <dbReference type="Pfam" id="PF14291"/>
    </source>
</evidence>